<dbReference type="SUPFAM" id="SSF53335">
    <property type="entry name" value="S-adenosyl-L-methionine-dependent methyltransferases"/>
    <property type="match status" value="1"/>
</dbReference>
<evidence type="ECO:0000256" key="5">
    <source>
        <dbReference type="ARBA" id="ARBA00022691"/>
    </source>
</evidence>
<dbReference type="Proteomes" id="UP000235387">
    <property type="component" value="Unassembled WGS sequence"/>
</dbReference>
<comment type="function">
    <text evidence="6">Catalyzes the 2'-O-methylation at nucleotide C2498 in 23S rRNA.</text>
</comment>
<evidence type="ECO:0000313" key="12">
    <source>
        <dbReference type="EMBL" id="PMN93898.1"/>
    </source>
</evidence>
<feature type="binding site" evidence="6 8">
    <location>
        <position position="187"/>
    </location>
    <ligand>
        <name>S-adenosyl-L-methionine</name>
        <dbReference type="ChEBI" id="CHEBI:59789"/>
    </ligand>
</feature>
<feature type="binding site" evidence="6 8">
    <location>
        <position position="259"/>
    </location>
    <ligand>
        <name>S-adenosyl-L-methionine</name>
        <dbReference type="ChEBI" id="CHEBI:59789"/>
    </ligand>
</feature>
<dbReference type="EMBL" id="MDAL01000010">
    <property type="protein sequence ID" value="PMN93898.1"/>
    <property type="molecule type" value="Genomic_DNA"/>
</dbReference>
<accession>A0A2N7LEQ2</accession>
<feature type="active site" description="Proton acceptor" evidence="6 7">
    <location>
        <position position="305"/>
    </location>
</feature>
<feature type="binding site" evidence="6 8">
    <location>
        <position position="239"/>
    </location>
    <ligand>
        <name>S-adenosyl-L-methionine</name>
        <dbReference type="ChEBI" id="CHEBI:59789"/>
    </ligand>
</feature>
<comment type="catalytic activity">
    <reaction evidence="6">
        <text>cytidine(2498) in 23S rRNA + S-adenosyl-L-methionine = 2'-O-methylcytidine(2498) in 23S rRNA + S-adenosyl-L-homocysteine + H(+)</text>
        <dbReference type="Rhea" id="RHEA:42788"/>
        <dbReference type="Rhea" id="RHEA-COMP:10244"/>
        <dbReference type="Rhea" id="RHEA-COMP:10245"/>
        <dbReference type="ChEBI" id="CHEBI:15378"/>
        <dbReference type="ChEBI" id="CHEBI:57856"/>
        <dbReference type="ChEBI" id="CHEBI:59789"/>
        <dbReference type="ChEBI" id="CHEBI:74495"/>
        <dbReference type="ChEBI" id="CHEBI:82748"/>
        <dbReference type="EC" id="2.1.1.186"/>
    </reaction>
</comment>
<dbReference type="InterPro" id="IPR040739">
    <property type="entry name" value="RlmM_FDX"/>
</dbReference>
<evidence type="ECO:0000259" key="11">
    <source>
        <dbReference type="Pfam" id="PF21239"/>
    </source>
</evidence>
<evidence type="ECO:0000256" key="4">
    <source>
        <dbReference type="ARBA" id="ARBA00022679"/>
    </source>
</evidence>
<evidence type="ECO:0000256" key="8">
    <source>
        <dbReference type="PIRSR" id="PIRSR028774-2"/>
    </source>
</evidence>
<dbReference type="InterPro" id="IPR048646">
    <property type="entry name" value="RlmM_THUMP-like"/>
</dbReference>
<feature type="binding site" evidence="6 8">
    <location>
        <begin position="220"/>
        <end position="223"/>
    </location>
    <ligand>
        <name>S-adenosyl-L-methionine</name>
        <dbReference type="ChEBI" id="CHEBI:59789"/>
    </ligand>
</feature>
<dbReference type="NCBIfam" id="NF008734">
    <property type="entry name" value="PRK11760.1"/>
    <property type="match status" value="1"/>
</dbReference>
<comment type="subcellular location">
    <subcellularLocation>
        <location evidence="6">Cytoplasm</location>
    </subcellularLocation>
</comment>
<keyword evidence="4 6" id="KW-0808">Transferase</keyword>
<dbReference type="GO" id="GO:0006364">
    <property type="term" value="P:rRNA processing"/>
    <property type="evidence" value="ECO:0007669"/>
    <property type="project" value="UniProtKB-UniRule"/>
</dbReference>
<dbReference type="InterPro" id="IPR002877">
    <property type="entry name" value="RNA_MeTrfase_FtsJ_dom"/>
</dbReference>
<dbReference type="InterPro" id="IPR029063">
    <property type="entry name" value="SAM-dependent_MTases_sf"/>
</dbReference>
<dbReference type="HAMAP" id="MF_01551">
    <property type="entry name" value="23SrRNA_methyltr_M"/>
    <property type="match status" value="1"/>
</dbReference>
<evidence type="ECO:0000256" key="7">
    <source>
        <dbReference type="PIRSR" id="PIRSR028774-1"/>
    </source>
</evidence>
<comment type="caution">
    <text evidence="12">The sequence shown here is derived from an EMBL/GenBank/DDBJ whole genome shotgun (WGS) entry which is preliminary data.</text>
</comment>
<dbReference type="PIRSF" id="PIRSF028774">
    <property type="entry name" value="UCP028774"/>
    <property type="match status" value="1"/>
</dbReference>
<organism evidence="12 13">
    <name type="scientific">Enterovibrio norvegicus</name>
    <dbReference type="NCBI Taxonomy" id="188144"/>
    <lineage>
        <taxon>Bacteria</taxon>
        <taxon>Pseudomonadati</taxon>
        <taxon>Pseudomonadota</taxon>
        <taxon>Gammaproteobacteria</taxon>
        <taxon>Vibrionales</taxon>
        <taxon>Vibrionaceae</taxon>
        <taxon>Enterovibrio</taxon>
    </lineage>
</organism>
<dbReference type="STRING" id="1190603.A1OO_21565"/>
<evidence type="ECO:0000313" key="13">
    <source>
        <dbReference type="Proteomes" id="UP000235387"/>
    </source>
</evidence>
<keyword evidence="2 6" id="KW-0698">rRNA processing</keyword>
<dbReference type="Pfam" id="PF18125">
    <property type="entry name" value="RlmM_FDX"/>
    <property type="match status" value="1"/>
</dbReference>
<sequence length="355" mass="40569">MNQILLYCRQGFEKECAGEIQDKATQVEVYGFPRVVKNSGYVVFECYQQGDAEKLIQKLPFSSLIFARQMIVVVGQLSDLDPGDRISPILAMGGELPKCGDVRVETPDTNQAKELLKFCRKFTVPLRQSLRKRGVLYAKEHSKKPVLHVCFTEPGCCFVGYSVSNNNSPHYMGIHRLKFPSEAPSRSTLKLEEAFHAFIPKEEWDERLAPGMKAVDLGACPGGWTYQLVKRSMFIHAVDNGQMAESLMETGQVKYHAADGFKFEPPRKNITWLVCDMIEKPYRVAPLIGKWLVARWAVETIFNLKLPMSRRYEQVTEDIGNLKKQLIENGVKFDIQVKHLFHDRDEVTVHIRRTN</sequence>
<name>A0A2N7LEQ2_9GAMM</name>
<dbReference type="Pfam" id="PF01728">
    <property type="entry name" value="FtsJ"/>
    <property type="match status" value="1"/>
</dbReference>
<feature type="domain" description="Ribosomal RNA large subunit methyltransferase M THUMP-like" evidence="11">
    <location>
        <begin position="84"/>
        <end position="162"/>
    </location>
</feature>
<dbReference type="GO" id="GO:0008757">
    <property type="term" value="F:S-adenosylmethionine-dependent methyltransferase activity"/>
    <property type="evidence" value="ECO:0007669"/>
    <property type="project" value="UniProtKB-UniRule"/>
</dbReference>
<dbReference type="Pfam" id="PF21239">
    <property type="entry name" value="RLMM_N"/>
    <property type="match status" value="1"/>
</dbReference>
<evidence type="ECO:0000256" key="1">
    <source>
        <dbReference type="ARBA" id="ARBA00022490"/>
    </source>
</evidence>
<proteinExistence type="inferred from homology"/>
<feature type="domain" description="Ribosomal RNA methyltransferase FtsJ" evidence="9">
    <location>
        <begin position="185"/>
        <end position="278"/>
    </location>
</feature>
<evidence type="ECO:0000259" key="10">
    <source>
        <dbReference type="Pfam" id="PF18125"/>
    </source>
</evidence>
<protein>
    <recommendedName>
        <fullName evidence="6">Ribosomal RNA large subunit methyltransferase M</fullName>
        <ecNumber evidence="6">2.1.1.186</ecNumber>
    </recommendedName>
    <alternativeName>
        <fullName evidence="6">23S rRNA (cytidine2498-2'-O)-methyltransferase</fullName>
    </alternativeName>
    <alternativeName>
        <fullName evidence="6">23S rRNA 2'-O-ribose methyltransferase RlmM</fullName>
    </alternativeName>
</protein>
<keyword evidence="5 6" id="KW-0949">S-adenosyl-L-methionine</keyword>
<dbReference type="AlphaFoldDB" id="A0A2N7LEQ2"/>
<dbReference type="Gene3D" id="3.40.50.150">
    <property type="entry name" value="Vaccinia Virus protein VP39"/>
    <property type="match status" value="1"/>
</dbReference>
<comment type="similarity">
    <text evidence="6">Belongs to the class I-like SAM-binding methyltransferase superfamily. RNA methyltransferase RlmE family. RlmM subfamily.</text>
</comment>
<evidence type="ECO:0000256" key="2">
    <source>
        <dbReference type="ARBA" id="ARBA00022552"/>
    </source>
</evidence>
<evidence type="ECO:0000256" key="6">
    <source>
        <dbReference type="HAMAP-Rule" id="MF_01551"/>
    </source>
</evidence>
<dbReference type="EC" id="2.1.1.186" evidence="6"/>
<dbReference type="Gene3D" id="3.30.2300.20">
    <property type="match status" value="1"/>
</dbReference>
<dbReference type="GO" id="GO:0032259">
    <property type="term" value="P:methylation"/>
    <property type="evidence" value="ECO:0007669"/>
    <property type="project" value="UniProtKB-KW"/>
</dbReference>
<gene>
    <name evidence="6" type="primary">rlmM</name>
    <name evidence="12" type="ORF">BCT23_11225</name>
</gene>
<reference evidence="13" key="1">
    <citation type="submission" date="2016-07" db="EMBL/GenBank/DDBJ databases">
        <title>Nontailed viruses are major unrecognized killers of bacteria in the ocean.</title>
        <authorList>
            <person name="Kauffman K."/>
            <person name="Hussain F."/>
            <person name="Yang J."/>
            <person name="Arevalo P."/>
            <person name="Brown J."/>
            <person name="Cutler M."/>
            <person name="Kelly L."/>
            <person name="Polz M.F."/>
        </authorList>
    </citation>
    <scope>NUCLEOTIDE SEQUENCE [LARGE SCALE GENOMIC DNA]</scope>
    <source>
        <strain evidence="13">10N.261.45.A10</strain>
    </source>
</reference>
<keyword evidence="3 6" id="KW-0489">Methyltransferase</keyword>
<feature type="binding site" evidence="6 8">
    <location>
        <position position="276"/>
    </location>
    <ligand>
        <name>S-adenosyl-L-methionine</name>
        <dbReference type="ChEBI" id="CHEBI:59789"/>
    </ligand>
</feature>
<keyword evidence="1 6" id="KW-0963">Cytoplasm</keyword>
<dbReference type="PANTHER" id="PTHR37524:SF2">
    <property type="entry name" value="RIBOSOMAL RNA METHYLTRANSFERASE FTSJ DOMAIN-CONTAINING PROTEIN"/>
    <property type="match status" value="1"/>
</dbReference>
<feature type="domain" description="RlmM ferredoxin-like" evidence="10">
    <location>
        <begin position="1"/>
        <end position="71"/>
    </location>
</feature>
<dbReference type="Gene3D" id="3.30.70.2810">
    <property type="match status" value="1"/>
</dbReference>
<evidence type="ECO:0000259" key="9">
    <source>
        <dbReference type="Pfam" id="PF01728"/>
    </source>
</evidence>
<dbReference type="InterPro" id="IPR011224">
    <property type="entry name" value="rRNA_MeTrfase_M"/>
</dbReference>
<evidence type="ECO:0000256" key="3">
    <source>
        <dbReference type="ARBA" id="ARBA00022603"/>
    </source>
</evidence>
<comment type="subunit">
    <text evidence="6">Monomer.</text>
</comment>
<dbReference type="RefSeq" id="WP_102317363.1">
    <property type="nucleotide sequence ID" value="NZ_JBFRLP010000001.1"/>
</dbReference>
<dbReference type="GO" id="GO:0005737">
    <property type="term" value="C:cytoplasm"/>
    <property type="evidence" value="ECO:0007669"/>
    <property type="project" value="UniProtKB-SubCell"/>
</dbReference>
<dbReference type="PANTHER" id="PTHR37524">
    <property type="entry name" value="RIBOSOMAL RNA LARGE SUBUNIT METHYLTRANSFERASE M"/>
    <property type="match status" value="1"/>
</dbReference>